<dbReference type="KEGG" id="rfs:C1I64_06410"/>
<feature type="domain" description="ABC transporter" evidence="3">
    <location>
        <begin position="24"/>
        <end position="263"/>
    </location>
</feature>
<accession>A0A3T0SZC8</accession>
<dbReference type="InterPro" id="IPR003439">
    <property type="entry name" value="ABC_transporter-like_ATP-bd"/>
</dbReference>
<dbReference type="PANTHER" id="PTHR43790">
    <property type="entry name" value="CARBOHYDRATE TRANSPORT ATP-BINDING PROTEIN MG119-RELATED"/>
    <property type="match status" value="1"/>
</dbReference>
<dbReference type="SUPFAM" id="SSF52540">
    <property type="entry name" value="P-loop containing nucleoside triphosphate hydrolases"/>
    <property type="match status" value="1"/>
</dbReference>
<evidence type="ECO:0000256" key="2">
    <source>
        <dbReference type="ARBA" id="ARBA00022840"/>
    </source>
</evidence>
<dbReference type="Pfam" id="PF00005">
    <property type="entry name" value="ABC_tran"/>
    <property type="match status" value="1"/>
</dbReference>
<dbReference type="InterPro" id="IPR027417">
    <property type="entry name" value="P-loop_NTPase"/>
</dbReference>
<keyword evidence="1" id="KW-0547">Nucleotide-binding</keyword>
<dbReference type="GO" id="GO:0016887">
    <property type="term" value="F:ATP hydrolysis activity"/>
    <property type="evidence" value="ECO:0007669"/>
    <property type="project" value="InterPro"/>
</dbReference>
<protein>
    <submittedName>
        <fullName evidence="4">Sugar ABC transporter ATP-binding protein</fullName>
    </submittedName>
</protein>
<evidence type="ECO:0000313" key="4">
    <source>
        <dbReference type="EMBL" id="AZZ51713.1"/>
    </source>
</evidence>
<dbReference type="Proteomes" id="UP000285317">
    <property type="component" value="Chromosome"/>
</dbReference>
<dbReference type="GO" id="GO:0005524">
    <property type="term" value="F:ATP binding"/>
    <property type="evidence" value="ECO:0007669"/>
    <property type="project" value="UniProtKB-KW"/>
</dbReference>
<dbReference type="EMBL" id="CP028137">
    <property type="protein sequence ID" value="AZZ51713.1"/>
    <property type="molecule type" value="Genomic_DNA"/>
</dbReference>
<dbReference type="InterPro" id="IPR003593">
    <property type="entry name" value="AAA+_ATPase"/>
</dbReference>
<gene>
    <name evidence="4" type="ORF">C1I64_06410</name>
</gene>
<dbReference type="RefSeq" id="WP_127886611.1">
    <property type="nucleotide sequence ID" value="NZ_CP028137.1"/>
</dbReference>
<organism evidence="4 5">
    <name type="scientific">Rathayibacter festucae DSM 15932</name>
    <dbReference type="NCBI Taxonomy" id="1328866"/>
    <lineage>
        <taxon>Bacteria</taxon>
        <taxon>Bacillati</taxon>
        <taxon>Actinomycetota</taxon>
        <taxon>Actinomycetes</taxon>
        <taxon>Micrococcales</taxon>
        <taxon>Microbacteriaceae</taxon>
        <taxon>Rathayibacter</taxon>
    </lineage>
</organism>
<evidence type="ECO:0000313" key="5">
    <source>
        <dbReference type="Proteomes" id="UP000285317"/>
    </source>
</evidence>
<proteinExistence type="predicted"/>
<dbReference type="CDD" id="cd03216">
    <property type="entry name" value="ABC_Carb_Monos_I"/>
    <property type="match status" value="1"/>
</dbReference>
<dbReference type="SMART" id="SM00382">
    <property type="entry name" value="AAA"/>
    <property type="match status" value="1"/>
</dbReference>
<sequence>MTEASTAGILTEAANAGHIDDYLLRVEGITKKYGQNTVLNDVSFDIGKSEVVGLLGDNGAGKSTLVKILSGVVPMTSGDYSWDGKLQPKVDRSVTEELGVETIFQDSALVPTMSISRNIFMGREITNRLGFMRMKEMDAIATEILDTVVTIEGIKSSRQLVASLSGGQAQAVAIARAVHFKRSLLILDEPTSALAVRATEALLNYLRQLKTEGVSSILVTHNLHHAYQVCDRHIVMNHGRKILDVRKEDTSVEELTAAVVEGAEGVRRFREGASLTQVV</sequence>
<reference evidence="4 5" key="1">
    <citation type="submission" date="2018-03" db="EMBL/GenBank/DDBJ databases">
        <title>Bacteriophage NCPPB3778 and a type I-E CRISPR drive the evolution of the US Biological Select Agent, Rathayibacter toxicus.</title>
        <authorList>
            <person name="Davis E.W.II."/>
            <person name="Tabima J.F."/>
            <person name="Weisberg A.J."/>
            <person name="Dantas Lopes L."/>
            <person name="Wiseman M.S."/>
            <person name="Wiseman M.S."/>
            <person name="Pupko T."/>
            <person name="Belcher M.S."/>
            <person name="Sechler A.J."/>
            <person name="Tancos M.A."/>
            <person name="Schroeder B.K."/>
            <person name="Murray T.D."/>
            <person name="Luster D.G."/>
            <person name="Schneider W.L."/>
            <person name="Rogers E."/>
            <person name="Andreote F.D."/>
            <person name="Grunwald N.J."/>
            <person name="Putnam M.L."/>
            <person name="Chang J.H."/>
        </authorList>
    </citation>
    <scope>NUCLEOTIDE SEQUENCE [LARGE SCALE GENOMIC DNA]</scope>
    <source>
        <strain evidence="4 5">DSM 15932</strain>
    </source>
</reference>
<dbReference type="PROSITE" id="PS50893">
    <property type="entry name" value="ABC_TRANSPORTER_2"/>
    <property type="match status" value="1"/>
</dbReference>
<dbReference type="Gene3D" id="3.40.50.300">
    <property type="entry name" value="P-loop containing nucleotide triphosphate hydrolases"/>
    <property type="match status" value="1"/>
</dbReference>
<evidence type="ECO:0000256" key="1">
    <source>
        <dbReference type="ARBA" id="ARBA00022741"/>
    </source>
</evidence>
<dbReference type="AlphaFoldDB" id="A0A3T0SZC8"/>
<name>A0A3T0SZC8_9MICO</name>
<dbReference type="InterPro" id="IPR050107">
    <property type="entry name" value="ABC_carbohydrate_import_ATPase"/>
</dbReference>
<dbReference type="PROSITE" id="PS00211">
    <property type="entry name" value="ABC_TRANSPORTER_1"/>
    <property type="match status" value="1"/>
</dbReference>
<keyword evidence="2 4" id="KW-0067">ATP-binding</keyword>
<evidence type="ECO:0000259" key="3">
    <source>
        <dbReference type="PROSITE" id="PS50893"/>
    </source>
</evidence>
<dbReference type="InterPro" id="IPR017871">
    <property type="entry name" value="ABC_transporter-like_CS"/>
</dbReference>
<dbReference type="PANTHER" id="PTHR43790:SF8">
    <property type="entry name" value="SUGAR ABC TRANSPORTER ATP-BINDING PROTEIN"/>
    <property type="match status" value="1"/>
</dbReference>